<evidence type="ECO:0000313" key="1">
    <source>
        <dbReference type="EMBL" id="PWN49292.1"/>
    </source>
</evidence>
<accession>A0ACD0NTY9</accession>
<proteinExistence type="predicted"/>
<keyword evidence="2" id="KW-1185">Reference proteome</keyword>
<evidence type="ECO:0000313" key="2">
    <source>
        <dbReference type="Proteomes" id="UP000245626"/>
    </source>
</evidence>
<dbReference type="Proteomes" id="UP000245626">
    <property type="component" value="Unassembled WGS sequence"/>
</dbReference>
<organism evidence="1 2">
    <name type="scientific">Violaceomyces palustris</name>
    <dbReference type="NCBI Taxonomy" id="1673888"/>
    <lineage>
        <taxon>Eukaryota</taxon>
        <taxon>Fungi</taxon>
        <taxon>Dikarya</taxon>
        <taxon>Basidiomycota</taxon>
        <taxon>Ustilaginomycotina</taxon>
        <taxon>Ustilaginomycetes</taxon>
        <taxon>Violaceomycetales</taxon>
        <taxon>Violaceomycetaceae</taxon>
        <taxon>Violaceomyces</taxon>
    </lineage>
</organism>
<gene>
    <name evidence="1" type="ORF">IE53DRAFT_369889</name>
</gene>
<name>A0ACD0NTY9_9BASI</name>
<dbReference type="EMBL" id="KZ820071">
    <property type="protein sequence ID" value="PWN49292.1"/>
    <property type="molecule type" value="Genomic_DNA"/>
</dbReference>
<reference evidence="1 2" key="1">
    <citation type="journal article" date="2018" name="Mol. Biol. Evol.">
        <title>Broad Genomic Sampling Reveals a Smut Pathogenic Ancestry of the Fungal Clade Ustilaginomycotina.</title>
        <authorList>
            <person name="Kijpornyongpan T."/>
            <person name="Mondo S.J."/>
            <person name="Barry K."/>
            <person name="Sandor L."/>
            <person name="Lee J."/>
            <person name="Lipzen A."/>
            <person name="Pangilinan J."/>
            <person name="LaButti K."/>
            <person name="Hainaut M."/>
            <person name="Henrissat B."/>
            <person name="Grigoriev I.V."/>
            <person name="Spatafora J.W."/>
            <person name="Aime M.C."/>
        </authorList>
    </citation>
    <scope>NUCLEOTIDE SEQUENCE [LARGE SCALE GENOMIC DNA]</scope>
    <source>
        <strain evidence="1 2">SA 807</strain>
    </source>
</reference>
<sequence>MGDIDPDVLDGTEFGQHSNRALATANRTGLLKRTPPNRGFTAASGFRVLAGVLIAESDNIFNVLEDCTDLDNKRATPFECARTVVDFATGVMVTPLVEYMGDYGAFVWGVTKRHFNVFKRKSRTPKETDPTPQHDELKRQLRRHGPDACDDSGWIYTCDPGNIYALNNYEFKWSAEAFCSPAVSLSVQDIANQGNFIANLMAQNTNYAGVTYTSYFSNSLTVWYRATGEFRPPYTNYNECPFEPWGDEDGSWVCGQNPSWIDALLPILSAISSEPFEAESRKVEELLRCPKFKGCILCRIVLHLQKQYLVASQDRAKRMQRSSSLEIIAVRSADGFASKDERRKQEELALTIAKLLHVFQQCPPDNQISKQDGAQLSVERDVLKIQTSDDFVRLVFLGPDSFLAQVEAVRITEAWYDRHTKTVDLDLQGRGDVEKDLGG</sequence>
<protein>
    <submittedName>
        <fullName evidence="1">Uncharacterized protein</fullName>
    </submittedName>
</protein>